<dbReference type="AlphaFoldDB" id="A0A8H5TUH0"/>
<dbReference type="FunFam" id="3.40.50.720:FF:000203">
    <property type="entry name" value="D-3-phosphoglycerate dehydrogenase (SerA)"/>
    <property type="match status" value="1"/>
</dbReference>
<evidence type="ECO:0000256" key="2">
    <source>
        <dbReference type="ARBA" id="ARBA00022723"/>
    </source>
</evidence>
<evidence type="ECO:0000256" key="3">
    <source>
        <dbReference type="ARBA" id="ARBA00022801"/>
    </source>
</evidence>
<evidence type="ECO:0000313" key="10">
    <source>
        <dbReference type="Proteomes" id="UP000567885"/>
    </source>
</evidence>
<dbReference type="GO" id="GO:0051287">
    <property type="term" value="F:NAD binding"/>
    <property type="evidence" value="ECO:0007669"/>
    <property type="project" value="InterPro"/>
</dbReference>
<dbReference type="InterPro" id="IPR006139">
    <property type="entry name" value="D-isomer_2_OHA_DH_cat_dom"/>
</dbReference>
<dbReference type="Gene3D" id="3.60.40.10">
    <property type="entry name" value="PPM-type phosphatase domain"/>
    <property type="match status" value="1"/>
</dbReference>
<accession>A0A8H5TUH0</accession>
<dbReference type="CDD" id="cd12168">
    <property type="entry name" value="Mand_dh_like"/>
    <property type="match status" value="1"/>
</dbReference>
<dbReference type="GO" id="GO:0004721">
    <property type="term" value="F:phosphoprotein phosphatase activity"/>
    <property type="evidence" value="ECO:0007669"/>
    <property type="project" value="UniProtKB-KW"/>
</dbReference>
<proteinExistence type="inferred from homology"/>
<organism evidence="9 10">
    <name type="scientific">Fusarium heterosporum</name>
    <dbReference type="NCBI Taxonomy" id="42747"/>
    <lineage>
        <taxon>Eukaryota</taxon>
        <taxon>Fungi</taxon>
        <taxon>Dikarya</taxon>
        <taxon>Ascomycota</taxon>
        <taxon>Pezizomycotina</taxon>
        <taxon>Sordariomycetes</taxon>
        <taxon>Hypocreomycetidae</taxon>
        <taxon>Hypocreales</taxon>
        <taxon>Nectriaceae</taxon>
        <taxon>Fusarium</taxon>
        <taxon>Fusarium heterosporum species complex</taxon>
    </lineage>
</organism>
<keyword evidence="4 7" id="KW-0904">Protein phosphatase</keyword>
<dbReference type="SUPFAM" id="SSF52283">
    <property type="entry name" value="Formate/glycerate dehydrogenase catalytic domain-like"/>
    <property type="match status" value="1"/>
</dbReference>
<dbReference type="Pfam" id="PF00481">
    <property type="entry name" value="PP2C"/>
    <property type="match status" value="1"/>
</dbReference>
<dbReference type="InterPro" id="IPR029753">
    <property type="entry name" value="D-isomer_DH_CS"/>
</dbReference>
<evidence type="ECO:0000256" key="7">
    <source>
        <dbReference type="RuleBase" id="RU003465"/>
    </source>
</evidence>
<dbReference type="SUPFAM" id="SSF51735">
    <property type="entry name" value="NAD(P)-binding Rossmann-fold domains"/>
    <property type="match status" value="1"/>
</dbReference>
<dbReference type="InterPro" id="IPR029752">
    <property type="entry name" value="D-isomer_DH_CS1"/>
</dbReference>
<dbReference type="PROSITE" id="PS00670">
    <property type="entry name" value="D_2_HYDROXYACID_DH_2"/>
    <property type="match status" value="1"/>
</dbReference>
<dbReference type="PROSITE" id="PS01032">
    <property type="entry name" value="PPM_1"/>
    <property type="match status" value="1"/>
</dbReference>
<dbReference type="CDD" id="cd00143">
    <property type="entry name" value="PP2Cc"/>
    <property type="match status" value="1"/>
</dbReference>
<keyword evidence="3 7" id="KW-0378">Hydrolase</keyword>
<keyword evidence="5" id="KW-0560">Oxidoreductase</keyword>
<dbReference type="Pfam" id="PF02826">
    <property type="entry name" value="2-Hacid_dh_C"/>
    <property type="match status" value="1"/>
</dbReference>
<dbReference type="GO" id="GO:0005829">
    <property type="term" value="C:cytosol"/>
    <property type="evidence" value="ECO:0007669"/>
    <property type="project" value="TreeGrafter"/>
</dbReference>
<gene>
    <name evidence="9" type="ORF">FHETE_2440</name>
</gene>
<dbReference type="InterPro" id="IPR036291">
    <property type="entry name" value="NAD(P)-bd_dom_sf"/>
</dbReference>
<comment type="caution">
    <text evidence="9">The sequence shown here is derived from an EMBL/GenBank/DDBJ whole genome shotgun (WGS) entry which is preliminary data.</text>
</comment>
<dbReference type="InterPro" id="IPR036457">
    <property type="entry name" value="PPM-type-like_dom_sf"/>
</dbReference>
<dbReference type="InterPro" id="IPR006140">
    <property type="entry name" value="D-isomer_DH_NAD-bd"/>
</dbReference>
<dbReference type="GO" id="GO:0046872">
    <property type="term" value="F:metal ion binding"/>
    <property type="evidence" value="ECO:0007669"/>
    <property type="project" value="UniProtKB-KW"/>
</dbReference>
<feature type="domain" description="PPM-type phosphatase" evidence="8">
    <location>
        <begin position="114"/>
        <end position="472"/>
    </location>
</feature>
<sequence length="806" mass="88615">MFRASIKPTRALALTSKRVPIGVRFSSTQTSTSNNSRYPWLPAAVIGVGTGTYLLNGKAPAKSLSEGVPDLKEFSSENRIPVDSPIKSIILDDANAKLREDAHTFVFEGNVGVKGRVDFARLGSNNPIEDNWDLKMAKGVGGVSTLYAGVYDGHAGWATSQVLRTALVPYVSGALAGITPTSSGELVDDAIKKAFVRLDDRIFSNAETAVRSGQDPGSASVISAVAPAIAGSCALLTIYDPSTSTLRTAVTGDSRAVRGAWSSDAKKYETDTLSIDQTGFNKDEVDRLDKEHPGELQNMIKPESGRLFGLAVTRAFGDHRFKWPEELVRKVQEEFYGTAPRPKALTQPYLTARPEVTTRKIQTEDFVIMGSDGLWDMISNEDAVTCVSRWLVAKKNGKPEPFKETKFEGRLEDGWKATPEHQVIEDLDNAAVCLVKNAFGGSRRGLFLGALTTYSPMSREVRDDITVQVIFFKDPYVVLGKPEFISDEYIKDFQRDFDYNVLEASNHEETLEKLPLMIKQHGPVDGFIVRMGRPPYRPFDKIFEHLAPHCKIIASAAAGYDDFGVDWLTQKGIWLCNSVDAVAEATADMALFLVLAVVRDTYRGERSLREGNWRGPVVPSRDPWGMTLGIVGMGAIGKCLARRALAFNMRIKYYNRTQLSVEDEVKYGATYCTSLHELLGQSDVVSINCPLTRETENLLSAKEFSIMKDGAFIVNTARGAIIDEAALIEALESGKITRAGLDVFLNEPNLNEYFKTSDKVVIQPHVAGLTDLAFQRGEREAFENVKALFKTGSPISPVNFPEAQNS</sequence>
<dbReference type="Gene3D" id="3.40.50.720">
    <property type="entry name" value="NAD(P)-binding Rossmann-like Domain"/>
    <property type="match status" value="2"/>
</dbReference>
<dbReference type="PANTHER" id="PTHR10996:SF257">
    <property type="entry name" value="GLYOXYLATE REDUCTASE 1"/>
    <property type="match status" value="1"/>
</dbReference>
<reference evidence="9 10" key="1">
    <citation type="submission" date="2020-05" db="EMBL/GenBank/DDBJ databases">
        <title>Identification and distribution of gene clusters putatively required for synthesis of sphingolipid metabolism inhibitors in phylogenetically diverse species of the filamentous fungus Fusarium.</title>
        <authorList>
            <person name="Kim H.-S."/>
            <person name="Busman M."/>
            <person name="Brown D.W."/>
            <person name="Divon H."/>
            <person name="Uhlig S."/>
            <person name="Proctor R.H."/>
        </authorList>
    </citation>
    <scope>NUCLEOTIDE SEQUENCE [LARGE SCALE GENOMIC DNA]</scope>
    <source>
        <strain evidence="9 10">NRRL 20693</strain>
    </source>
</reference>
<dbReference type="GO" id="GO:0030267">
    <property type="term" value="F:glyoxylate reductase (NADPH) activity"/>
    <property type="evidence" value="ECO:0007669"/>
    <property type="project" value="TreeGrafter"/>
</dbReference>
<dbReference type="EMBL" id="JAAGWQ010000037">
    <property type="protein sequence ID" value="KAF5675837.1"/>
    <property type="molecule type" value="Genomic_DNA"/>
</dbReference>
<evidence type="ECO:0000259" key="8">
    <source>
        <dbReference type="PROSITE" id="PS51746"/>
    </source>
</evidence>
<evidence type="ECO:0000256" key="4">
    <source>
        <dbReference type="ARBA" id="ARBA00022912"/>
    </source>
</evidence>
<dbReference type="Pfam" id="PF00389">
    <property type="entry name" value="2-Hacid_dh"/>
    <property type="match status" value="1"/>
</dbReference>
<dbReference type="PANTHER" id="PTHR10996">
    <property type="entry name" value="2-HYDROXYACID DEHYDROGENASE-RELATED"/>
    <property type="match status" value="1"/>
</dbReference>
<comment type="similarity">
    <text evidence="1">Belongs to the D-isomer specific 2-hydroxyacid dehydrogenase family.</text>
</comment>
<evidence type="ECO:0000256" key="1">
    <source>
        <dbReference type="ARBA" id="ARBA00005854"/>
    </source>
</evidence>
<dbReference type="InterPro" id="IPR050223">
    <property type="entry name" value="D-isomer_2-hydroxyacid_DH"/>
</dbReference>
<name>A0A8H5TUH0_FUSHE</name>
<dbReference type="SMART" id="SM00332">
    <property type="entry name" value="PP2Cc"/>
    <property type="match status" value="1"/>
</dbReference>
<dbReference type="Proteomes" id="UP000567885">
    <property type="component" value="Unassembled WGS sequence"/>
</dbReference>
<protein>
    <submittedName>
        <fullName evidence="9">Type 2C phosphatase</fullName>
    </submittedName>
</protein>
<dbReference type="InterPro" id="IPR001932">
    <property type="entry name" value="PPM-type_phosphatase-like_dom"/>
</dbReference>
<keyword evidence="6" id="KW-0520">NAD</keyword>
<dbReference type="PROSITE" id="PS00671">
    <property type="entry name" value="D_2_HYDROXYACID_DH_3"/>
    <property type="match status" value="1"/>
</dbReference>
<dbReference type="OrthoDB" id="420076at2759"/>
<evidence type="ECO:0000256" key="5">
    <source>
        <dbReference type="ARBA" id="ARBA00023002"/>
    </source>
</evidence>
<dbReference type="PROSITE" id="PS51746">
    <property type="entry name" value="PPM_2"/>
    <property type="match status" value="1"/>
</dbReference>
<dbReference type="InterPro" id="IPR000222">
    <property type="entry name" value="PP2C_BS"/>
</dbReference>
<dbReference type="GO" id="GO:0016618">
    <property type="term" value="F:hydroxypyruvate reductase [NAD(P)H] activity"/>
    <property type="evidence" value="ECO:0007669"/>
    <property type="project" value="TreeGrafter"/>
</dbReference>
<evidence type="ECO:0000256" key="6">
    <source>
        <dbReference type="ARBA" id="ARBA00023027"/>
    </source>
</evidence>
<evidence type="ECO:0000313" key="9">
    <source>
        <dbReference type="EMBL" id="KAF5675837.1"/>
    </source>
</evidence>
<keyword evidence="10" id="KW-1185">Reference proteome</keyword>
<keyword evidence="2" id="KW-0479">Metal-binding</keyword>
<dbReference type="PROSITE" id="PS00065">
    <property type="entry name" value="D_2_HYDROXYACID_DH_1"/>
    <property type="match status" value="1"/>
</dbReference>
<dbReference type="SUPFAM" id="SSF81606">
    <property type="entry name" value="PP2C-like"/>
    <property type="match status" value="1"/>
</dbReference>
<comment type="similarity">
    <text evidence="7">Belongs to the PP2C family.</text>
</comment>